<evidence type="ECO:0000256" key="3">
    <source>
        <dbReference type="ARBA" id="ARBA00022741"/>
    </source>
</evidence>
<dbReference type="CDD" id="cd05943">
    <property type="entry name" value="AACS"/>
    <property type="match status" value="1"/>
</dbReference>
<keyword evidence="2" id="KW-0436">Ligase</keyword>
<dbReference type="GO" id="GO:0030729">
    <property type="term" value="F:acetoacetate-CoA ligase activity"/>
    <property type="evidence" value="ECO:0007669"/>
    <property type="project" value="InterPro"/>
</dbReference>
<evidence type="ECO:0000256" key="4">
    <source>
        <dbReference type="ARBA" id="ARBA00022840"/>
    </source>
</evidence>
<reference evidence="7" key="2">
    <citation type="submission" date="2020-09" db="EMBL/GenBank/DDBJ databases">
        <authorList>
            <person name="Sun Q."/>
            <person name="Zhou Y."/>
        </authorList>
    </citation>
    <scope>NUCLEOTIDE SEQUENCE</scope>
    <source>
        <strain evidence="7">CGMCC 1.12408</strain>
    </source>
</reference>
<feature type="domain" description="Acetyl-coenzyme A synthetase N-terminal" evidence="6">
    <location>
        <begin position="41"/>
        <end position="96"/>
    </location>
</feature>
<keyword evidence="8" id="KW-1185">Reference proteome</keyword>
<dbReference type="PROSITE" id="PS00455">
    <property type="entry name" value="AMP_BINDING"/>
    <property type="match status" value="1"/>
</dbReference>
<proteinExistence type="inferred from homology"/>
<evidence type="ECO:0000259" key="5">
    <source>
        <dbReference type="Pfam" id="PF00501"/>
    </source>
</evidence>
<dbReference type="InterPro" id="IPR045851">
    <property type="entry name" value="AMP-bd_C_sf"/>
</dbReference>
<dbReference type="EMBL" id="BMEY01000017">
    <property type="protein sequence ID" value="GGA85040.1"/>
    <property type="molecule type" value="Genomic_DNA"/>
</dbReference>
<dbReference type="InterPro" id="IPR020845">
    <property type="entry name" value="AMP-binding_CS"/>
</dbReference>
<name>A0A916S566_9BACI</name>
<dbReference type="Gene3D" id="3.30.300.30">
    <property type="match status" value="1"/>
</dbReference>
<dbReference type="InterPro" id="IPR005914">
    <property type="entry name" value="Acac_CoA_synth"/>
</dbReference>
<dbReference type="SUPFAM" id="SSF56801">
    <property type="entry name" value="Acetyl-CoA synthetase-like"/>
    <property type="match status" value="1"/>
</dbReference>
<comment type="similarity">
    <text evidence="1">Belongs to the ATP-dependent AMP-binding enzyme family.</text>
</comment>
<dbReference type="GO" id="GO:0006629">
    <property type="term" value="P:lipid metabolic process"/>
    <property type="evidence" value="ECO:0007669"/>
    <property type="project" value="InterPro"/>
</dbReference>
<gene>
    <name evidence="7" type="ORF">GCM10008025_30130</name>
</gene>
<evidence type="ECO:0000313" key="8">
    <source>
        <dbReference type="Proteomes" id="UP000613512"/>
    </source>
</evidence>
<keyword evidence="4" id="KW-0067">ATP-binding</keyword>
<protein>
    <submittedName>
        <fullName evidence="7">Acetoacetyl-CoA synthetase</fullName>
    </submittedName>
</protein>
<dbReference type="NCBIfam" id="NF002937">
    <property type="entry name" value="PRK03584.1"/>
    <property type="match status" value="1"/>
</dbReference>
<sequence length="661" mass="74995">MRQIEEGSLLWTPSAERINNANIMSYMNWLKDKKGLSFQNYSSLWEWSINHIELFWESLWEYFKIQSPSSYQSVLSTHQMPGARWFEGAKVNYAEHIFRNYNNNGTAIIHTSEIRTERHHVSWKKLYQDTAALQQTLKSLGVQEGDRVVAYLPNIYEATVALLATASLGAIWSSASPDFGKQSVIDRFKQIEPKVLITIDGYKYGGKEFNRMEVVAEIQSELDSLEATIAIPYLNEDEQFTSLQSVYLWKNAIRETDEPIIFTHVDFNDPLWILFSSGTTGKPKPIVHSQGGMLIEHLKALTFHTDLHENDRFFWFTTTGWMMWNYLIGGLLTGSTIILYDGNPAYPNKKMLWKLAEETKMTIFGTSASYITACMKDDLTPKEEFDLTALKSISSTGSPLPPEGFQWCYDHVKKDITIASISGGTDVCTAFILGVPILPVYAGELQCRGLGVKIESYDEDATPHVNKVGELVITEPFPAMPIFFWNDVDGSRMHDSYFDMYPGIWRHGDYIKITERGTSIIYGRSDATINRGGIRIGTSEIYRAVDQVKEIEDSLIVDIPMENGESYVPLFVVLKPGVNLSSEIITKVKRQIKNQCSPRHVPTEVIPVQDVPKTLNGKKLEVPVKRILMGQPIEKVANKGALSNPETLSYFEGFYKEKLSR</sequence>
<reference evidence="7" key="1">
    <citation type="journal article" date="2014" name="Int. J. Syst. Evol. Microbiol.">
        <title>Complete genome sequence of Corynebacterium casei LMG S-19264T (=DSM 44701T), isolated from a smear-ripened cheese.</title>
        <authorList>
            <consortium name="US DOE Joint Genome Institute (JGI-PGF)"/>
            <person name="Walter F."/>
            <person name="Albersmeier A."/>
            <person name="Kalinowski J."/>
            <person name="Ruckert C."/>
        </authorList>
    </citation>
    <scope>NUCLEOTIDE SEQUENCE</scope>
    <source>
        <strain evidence="7">CGMCC 1.12408</strain>
    </source>
</reference>
<comment type="caution">
    <text evidence="7">The sequence shown here is derived from an EMBL/GenBank/DDBJ whole genome shotgun (WGS) entry which is preliminary data.</text>
</comment>
<dbReference type="InterPro" id="IPR000873">
    <property type="entry name" value="AMP-dep_synth/lig_dom"/>
</dbReference>
<keyword evidence="3" id="KW-0547">Nucleotide-binding</keyword>
<dbReference type="Pfam" id="PF16177">
    <property type="entry name" value="ACAS_N"/>
    <property type="match status" value="1"/>
</dbReference>
<evidence type="ECO:0000313" key="7">
    <source>
        <dbReference type="EMBL" id="GGA85040.1"/>
    </source>
</evidence>
<dbReference type="InterPro" id="IPR042099">
    <property type="entry name" value="ANL_N_sf"/>
</dbReference>
<dbReference type="RefSeq" id="WP_188385496.1">
    <property type="nucleotide sequence ID" value="NZ_BMEY01000017.1"/>
</dbReference>
<feature type="domain" description="AMP-dependent synthetase/ligase" evidence="5">
    <location>
        <begin position="107"/>
        <end position="477"/>
    </location>
</feature>
<dbReference type="Pfam" id="PF00501">
    <property type="entry name" value="AMP-binding"/>
    <property type="match status" value="1"/>
</dbReference>
<dbReference type="PANTHER" id="PTHR42921:SF1">
    <property type="entry name" value="ACETOACETYL-COA SYNTHETASE"/>
    <property type="match status" value="1"/>
</dbReference>
<organism evidence="7 8">
    <name type="scientific">Ornithinibacillus halotolerans</name>
    <dbReference type="NCBI Taxonomy" id="1274357"/>
    <lineage>
        <taxon>Bacteria</taxon>
        <taxon>Bacillati</taxon>
        <taxon>Bacillota</taxon>
        <taxon>Bacilli</taxon>
        <taxon>Bacillales</taxon>
        <taxon>Bacillaceae</taxon>
        <taxon>Ornithinibacillus</taxon>
    </lineage>
</organism>
<evidence type="ECO:0000256" key="1">
    <source>
        <dbReference type="ARBA" id="ARBA00006432"/>
    </source>
</evidence>
<dbReference type="Gene3D" id="3.40.50.12780">
    <property type="entry name" value="N-terminal domain of ligase-like"/>
    <property type="match status" value="1"/>
</dbReference>
<evidence type="ECO:0000256" key="2">
    <source>
        <dbReference type="ARBA" id="ARBA00022598"/>
    </source>
</evidence>
<evidence type="ECO:0000259" key="6">
    <source>
        <dbReference type="Pfam" id="PF16177"/>
    </source>
</evidence>
<dbReference type="GO" id="GO:0005524">
    <property type="term" value="F:ATP binding"/>
    <property type="evidence" value="ECO:0007669"/>
    <property type="project" value="UniProtKB-KW"/>
</dbReference>
<dbReference type="InterPro" id="IPR032387">
    <property type="entry name" value="ACAS_N"/>
</dbReference>
<dbReference type="PANTHER" id="PTHR42921">
    <property type="entry name" value="ACETOACETYL-COA SYNTHETASE"/>
    <property type="match status" value="1"/>
</dbReference>
<dbReference type="NCBIfam" id="TIGR01217">
    <property type="entry name" value="ac_ac_CoA_syn"/>
    <property type="match status" value="1"/>
</dbReference>
<accession>A0A916S566</accession>
<dbReference type="Proteomes" id="UP000613512">
    <property type="component" value="Unassembled WGS sequence"/>
</dbReference>
<dbReference type="AlphaFoldDB" id="A0A916S566"/>